<feature type="compositionally biased region" description="Low complexity" evidence="7">
    <location>
        <begin position="118"/>
        <end position="128"/>
    </location>
</feature>
<dbReference type="VEuPathDB" id="VectorBase:CSON005348"/>
<dbReference type="PROSITE" id="PS51362">
    <property type="entry name" value="TGF_BETA_2"/>
    <property type="match status" value="1"/>
</dbReference>
<sequence>MHNITEVLLKNHQIMPYKRKPTINNFGIPKNSKYCNSYTNNSNFFNHRHKMLQPQKSSPSQKIFLIVLIIIMIVLNCCIETANCNIISANKFNNHNLMLRKYSSRNSDSTKQPSSIQNINDNSNNLNNELTASTTKDQYLKSLHEKIKSTLVNNNNLFKNSSITDKFNISETEFTTKYKEYLELVEHRRQKDALLLSQVKAGDSTGAKSRRRRAIDNNDLIYMHFDLSPNLLNDSNTMIDEASLVISLARNRHRNEAPYGSKARKHNNGTSIRKNRRYRHIKIHVYQLSESFDRIWLDTINLTAHKFPNHKKVRLNVHRAVSAWLQDNTSNQGLQIYCENCHAHGIYVVHENGMNNIAGSVYPTLQLMMKGRQREKRWQRSFRPVIQDYFSRHHIKCSKKSDKCCRRQLKVQFKEISGLDFVIQPKMFDAGYCDGNCPTAYNPAHEHAVLQARLADSGKYPHIPRPCCAPAILSDVDVLHVDEEDSTKLKVTTFKNMRVLQCACS</sequence>
<dbReference type="GO" id="GO:0005615">
    <property type="term" value="C:extracellular space"/>
    <property type="evidence" value="ECO:0007669"/>
    <property type="project" value="TreeGrafter"/>
</dbReference>
<gene>
    <name evidence="9" type="primary">CSON005348</name>
</gene>
<evidence type="ECO:0000256" key="3">
    <source>
        <dbReference type="ARBA" id="ARBA00022525"/>
    </source>
</evidence>
<dbReference type="PANTHER" id="PTHR11848">
    <property type="entry name" value="TGF-BETA FAMILY"/>
    <property type="match status" value="1"/>
</dbReference>
<accession>A0A336M6Y6</accession>
<dbReference type="InterPro" id="IPR001839">
    <property type="entry name" value="TGF-b_C"/>
</dbReference>
<evidence type="ECO:0000256" key="6">
    <source>
        <dbReference type="RuleBase" id="RU000354"/>
    </source>
</evidence>
<comment type="similarity">
    <text evidence="2 6">Belongs to the TGF-beta family.</text>
</comment>
<dbReference type="InterPro" id="IPR017948">
    <property type="entry name" value="TGFb_CS"/>
</dbReference>
<evidence type="ECO:0000313" key="9">
    <source>
        <dbReference type="EMBL" id="SSX21788.1"/>
    </source>
</evidence>
<feature type="compositionally biased region" description="Polar residues" evidence="7">
    <location>
        <begin position="104"/>
        <end position="117"/>
    </location>
</feature>
<evidence type="ECO:0000256" key="1">
    <source>
        <dbReference type="ARBA" id="ARBA00004613"/>
    </source>
</evidence>
<keyword evidence="3" id="KW-0964">Secreted</keyword>
<feature type="region of interest" description="Disordered" evidence="7">
    <location>
        <begin position="104"/>
        <end position="128"/>
    </location>
</feature>
<evidence type="ECO:0000256" key="2">
    <source>
        <dbReference type="ARBA" id="ARBA00006656"/>
    </source>
</evidence>
<dbReference type="SUPFAM" id="SSF57501">
    <property type="entry name" value="Cystine-knot cytokines"/>
    <property type="match status" value="1"/>
</dbReference>
<protein>
    <submittedName>
        <fullName evidence="9">CSON005348 protein</fullName>
    </submittedName>
</protein>
<dbReference type="GO" id="GO:0005125">
    <property type="term" value="F:cytokine activity"/>
    <property type="evidence" value="ECO:0007669"/>
    <property type="project" value="TreeGrafter"/>
</dbReference>
<feature type="domain" description="TGF-beta family profile" evidence="8">
    <location>
        <begin position="374"/>
        <end position="505"/>
    </location>
</feature>
<dbReference type="Pfam" id="PF00019">
    <property type="entry name" value="TGF_beta"/>
    <property type="match status" value="1"/>
</dbReference>
<dbReference type="PROSITE" id="PS00250">
    <property type="entry name" value="TGF_BETA_1"/>
    <property type="match status" value="1"/>
</dbReference>
<dbReference type="Gene3D" id="2.60.120.970">
    <property type="match status" value="1"/>
</dbReference>
<dbReference type="PANTHER" id="PTHR11848:SF119">
    <property type="entry name" value="TGF-BETA FAMILY PROFILE DOMAIN-CONTAINING PROTEIN"/>
    <property type="match status" value="1"/>
</dbReference>
<evidence type="ECO:0000256" key="5">
    <source>
        <dbReference type="ARBA" id="ARBA00023157"/>
    </source>
</evidence>
<dbReference type="EMBL" id="UFQT01000212">
    <property type="protein sequence ID" value="SSX21788.1"/>
    <property type="molecule type" value="Genomic_DNA"/>
</dbReference>
<dbReference type="InterPro" id="IPR015615">
    <property type="entry name" value="TGF-beta-rel"/>
</dbReference>
<keyword evidence="4 6" id="KW-0339">Growth factor</keyword>
<dbReference type="GO" id="GO:0008083">
    <property type="term" value="F:growth factor activity"/>
    <property type="evidence" value="ECO:0007669"/>
    <property type="project" value="UniProtKB-KW"/>
</dbReference>
<dbReference type="SMART" id="SM00204">
    <property type="entry name" value="TGFB"/>
    <property type="match status" value="1"/>
</dbReference>
<evidence type="ECO:0000256" key="4">
    <source>
        <dbReference type="ARBA" id="ARBA00023030"/>
    </source>
</evidence>
<organism evidence="9">
    <name type="scientific">Culicoides sonorensis</name>
    <name type="common">Biting midge</name>
    <dbReference type="NCBI Taxonomy" id="179676"/>
    <lineage>
        <taxon>Eukaryota</taxon>
        <taxon>Metazoa</taxon>
        <taxon>Ecdysozoa</taxon>
        <taxon>Arthropoda</taxon>
        <taxon>Hexapoda</taxon>
        <taxon>Insecta</taxon>
        <taxon>Pterygota</taxon>
        <taxon>Neoptera</taxon>
        <taxon>Endopterygota</taxon>
        <taxon>Diptera</taxon>
        <taxon>Nematocera</taxon>
        <taxon>Chironomoidea</taxon>
        <taxon>Ceratopogonidae</taxon>
        <taxon>Ceratopogoninae</taxon>
        <taxon>Culicoides</taxon>
        <taxon>Monoculicoides</taxon>
    </lineage>
</organism>
<dbReference type="InterPro" id="IPR029034">
    <property type="entry name" value="Cystine-knot_cytokine"/>
</dbReference>
<dbReference type="Gene3D" id="2.10.90.10">
    <property type="entry name" value="Cystine-knot cytokines"/>
    <property type="match status" value="1"/>
</dbReference>
<reference evidence="9" key="1">
    <citation type="submission" date="2018-07" db="EMBL/GenBank/DDBJ databases">
        <authorList>
            <person name="Quirk P.G."/>
            <person name="Krulwich T.A."/>
        </authorList>
    </citation>
    <scope>NUCLEOTIDE SEQUENCE</scope>
</reference>
<dbReference type="AlphaFoldDB" id="A0A336M6Y6"/>
<evidence type="ECO:0000256" key="7">
    <source>
        <dbReference type="SAM" id="MobiDB-lite"/>
    </source>
</evidence>
<proteinExistence type="inferred from homology"/>
<name>A0A336M6Y6_CULSO</name>
<keyword evidence="5" id="KW-1015">Disulfide bond</keyword>
<evidence type="ECO:0000259" key="8">
    <source>
        <dbReference type="PROSITE" id="PS51362"/>
    </source>
</evidence>
<comment type="subcellular location">
    <subcellularLocation>
        <location evidence="1">Secreted</location>
    </subcellularLocation>
</comment>